<gene>
    <name evidence="2" type="ORF">C2E21_2567</name>
</gene>
<accession>A0A2P6TZ24</accession>
<comment type="caution">
    <text evidence="2">The sequence shown here is derived from an EMBL/GenBank/DDBJ whole genome shotgun (WGS) entry which is preliminary data.</text>
</comment>
<dbReference type="EMBL" id="LHPG02000004">
    <property type="protein sequence ID" value="PRW59311.1"/>
    <property type="molecule type" value="Genomic_DNA"/>
</dbReference>
<evidence type="ECO:0000313" key="2">
    <source>
        <dbReference type="EMBL" id="PRW59311.1"/>
    </source>
</evidence>
<dbReference type="Proteomes" id="UP000239899">
    <property type="component" value="Unassembled WGS sequence"/>
</dbReference>
<protein>
    <submittedName>
        <fullName evidence="2">Histidine kinase</fullName>
    </submittedName>
</protein>
<evidence type="ECO:0000256" key="1">
    <source>
        <dbReference type="SAM" id="Coils"/>
    </source>
</evidence>
<keyword evidence="1" id="KW-0175">Coiled coil</keyword>
<proteinExistence type="predicted"/>
<keyword evidence="3" id="KW-1185">Reference proteome</keyword>
<dbReference type="AlphaFoldDB" id="A0A2P6TZ24"/>
<sequence length="100" mass="10996">MHASVCRKPALLPSKLRLAARLPPRSTSAARQPARRMRCPPVAANLYDFNMLITTGLVLLSLSRHMEHIKAIVQLKAAVADLQEEVKQLKRNGNGTSGQD</sequence>
<feature type="coiled-coil region" evidence="1">
    <location>
        <begin position="65"/>
        <end position="92"/>
    </location>
</feature>
<dbReference type="GO" id="GO:0016301">
    <property type="term" value="F:kinase activity"/>
    <property type="evidence" value="ECO:0007669"/>
    <property type="project" value="UniProtKB-KW"/>
</dbReference>
<keyword evidence="2" id="KW-0808">Transferase</keyword>
<reference evidence="2 3" key="1">
    <citation type="journal article" date="2018" name="Plant J.">
        <title>Genome sequences of Chlorella sorokiniana UTEX 1602 and Micractinium conductrix SAG 241.80: implications to maltose excretion by a green alga.</title>
        <authorList>
            <person name="Arriola M.B."/>
            <person name="Velmurugan N."/>
            <person name="Zhang Y."/>
            <person name="Plunkett M.H."/>
            <person name="Hondzo H."/>
            <person name="Barney B.M."/>
        </authorList>
    </citation>
    <scope>NUCLEOTIDE SEQUENCE [LARGE SCALE GENOMIC DNA]</scope>
    <source>
        <strain evidence="3">UTEX 1602</strain>
    </source>
</reference>
<evidence type="ECO:0000313" key="3">
    <source>
        <dbReference type="Proteomes" id="UP000239899"/>
    </source>
</evidence>
<keyword evidence="2" id="KW-0418">Kinase</keyword>
<name>A0A2P6TZ24_CHLSO</name>
<organism evidence="2 3">
    <name type="scientific">Chlorella sorokiniana</name>
    <name type="common">Freshwater green alga</name>
    <dbReference type="NCBI Taxonomy" id="3076"/>
    <lineage>
        <taxon>Eukaryota</taxon>
        <taxon>Viridiplantae</taxon>
        <taxon>Chlorophyta</taxon>
        <taxon>core chlorophytes</taxon>
        <taxon>Trebouxiophyceae</taxon>
        <taxon>Chlorellales</taxon>
        <taxon>Chlorellaceae</taxon>
        <taxon>Chlorella clade</taxon>
        <taxon>Chlorella</taxon>
    </lineage>
</organism>